<evidence type="ECO:0000256" key="2">
    <source>
        <dbReference type="ARBA" id="ARBA00023239"/>
    </source>
</evidence>
<dbReference type="CDD" id="cd03141">
    <property type="entry name" value="GATase1_Hsp31_like"/>
    <property type="match status" value="1"/>
</dbReference>
<gene>
    <name evidence="5" type="ORF">RRG08_022848</name>
</gene>
<dbReference type="Gene3D" id="3.40.50.880">
    <property type="match status" value="1"/>
</dbReference>
<dbReference type="SUPFAM" id="SSF52317">
    <property type="entry name" value="Class I glutamine amidotransferase-like"/>
    <property type="match status" value="1"/>
</dbReference>
<dbReference type="PANTHER" id="PTHR48094:SF11">
    <property type="entry name" value="GLUTATHIONE-INDEPENDENT GLYOXALASE HSP31-RELATED"/>
    <property type="match status" value="1"/>
</dbReference>
<comment type="similarity">
    <text evidence="3">Belongs to the peptidase C56 family. HSP31-like subfamily.</text>
</comment>
<name>A0AAE0Z0R4_9GAST</name>
<comment type="caution">
    <text evidence="5">The sequence shown here is derived from an EMBL/GenBank/DDBJ whole genome shotgun (WGS) entry which is preliminary data.</text>
</comment>
<keyword evidence="2" id="KW-0456">Lyase</keyword>
<organism evidence="5 6">
    <name type="scientific">Elysia crispata</name>
    <name type="common">lettuce slug</name>
    <dbReference type="NCBI Taxonomy" id="231223"/>
    <lineage>
        <taxon>Eukaryota</taxon>
        <taxon>Metazoa</taxon>
        <taxon>Spiralia</taxon>
        <taxon>Lophotrochozoa</taxon>
        <taxon>Mollusca</taxon>
        <taxon>Gastropoda</taxon>
        <taxon>Heterobranchia</taxon>
        <taxon>Euthyneura</taxon>
        <taxon>Panpulmonata</taxon>
        <taxon>Sacoglossa</taxon>
        <taxon>Placobranchoidea</taxon>
        <taxon>Plakobranchidae</taxon>
        <taxon>Elysia</taxon>
    </lineage>
</organism>
<dbReference type="Proteomes" id="UP001283361">
    <property type="component" value="Unassembled WGS sequence"/>
</dbReference>
<dbReference type="AlphaFoldDB" id="A0AAE0Z0R4"/>
<dbReference type="InterPro" id="IPR029062">
    <property type="entry name" value="Class_I_gatase-like"/>
</dbReference>
<dbReference type="InterPro" id="IPR002818">
    <property type="entry name" value="DJ-1/PfpI"/>
</dbReference>
<evidence type="ECO:0000256" key="3">
    <source>
        <dbReference type="ARBA" id="ARBA00038493"/>
    </source>
</evidence>
<dbReference type="InterPro" id="IPR050325">
    <property type="entry name" value="Prot/Nucl_acid_deglycase"/>
</dbReference>
<accession>A0AAE0Z0R4</accession>
<dbReference type="GO" id="GO:0019243">
    <property type="term" value="P:methylglyoxal catabolic process to D-lactate via S-lactoyl-glutathione"/>
    <property type="evidence" value="ECO:0007669"/>
    <property type="project" value="TreeGrafter"/>
</dbReference>
<reference evidence="5" key="1">
    <citation type="journal article" date="2023" name="G3 (Bethesda)">
        <title>A reference genome for the long-term kleptoplast-retaining sea slug Elysia crispata morphotype clarki.</title>
        <authorList>
            <person name="Eastman K.E."/>
            <person name="Pendleton A.L."/>
            <person name="Shaikh M.A."/>
            <person name="Suttiyut T."/>
            <person name="Ogas R."/>
            <person name="Tomko P."/>
            <person name="Gavelis G."/>
            <person name="Widhalm J.R."/>
            <person name="Wisecaver J.H."/>
        </authorList>
    </citation>
    <scope>NUCLEOTIDE SEQUENCE</scope>
    <source>
        <strain evidence="5">ECLA1</strain>
    </source>
</reference>
<protein>
    <recommendedName>
        <fullName evidence="4">DJ-1/PfpI domain-containing protein</fullName>
    </recommendedName>
</protein>
<dbReference type="Pfam" id="PF01965">
    <property type="entry name" value="DJ-1_PfpI"/>
    <property type="match status" value="1"/>
</dbReference>
<evidence type="ECO:0000259" key="4">
    <source>
        <dbReference type="Pfam" id="PF01965"/>
    </source>
</evidence>
<sequence length="236" mass="25430">MGKRILIVLTSQDTLGDSKQKTGWYLPELAHPLKALFDAGYTETVDIVSPKGGVAPVDPQSAEVFKDDPTCLWLHNNAYAQNLIRNTKQACDITSSNYCAVVYPGGHGPMFDLACNEEIGKIASDVFKDGGLVAACCHGPAGLVPVKDNDGNSIVHGRKVTCFTNSEEKAIEMTSLVPFALETKLKELGCNFRCGEDFQAHVVVDGRLITGQNSQSSRAFSDAVLRHVKEALDADS</sequence>
<dbReference type="GO" id="GO:0005737">
    <property type="term" value="C:cytoplasm"/>
    <property type="evidence" value="ECO:0007669"/>
    <property type="project" value="TreeGrafter"/>
</dbReference>
<proteinExistence type="inferred from homology"/>
<evidence type="ECO:0000313" key="5">
    <source>
        <dbReference type="EMBL" id="KAK3760565.1"/>
    </source>
</evidence>
<dbReference type="EMBL" id="JAWDGP010004972">
    <property type="protein sequence ID" value="KAK3760565.1"/>
    <property type="molecule type" value="Genomic_DNA"/>
</dbReference>
<dbReference type="GO" id="GO:0019172">
    <property type="term" value="F:glyoxalase III activity"/>
    <property type="evidence" value="ECO:0007669"/>
    <property type="project" value="TreeGrafter"/>
</dbReference>
<evidence type="ECO:0000256" key="1">
    <source>
        <dbReference type="ARBA" id="ARBA00023016"/>
    </source>
</evidence>
<keyword evidence="6" id="KW-1185">Reference proteome</keyword>
<keyword evidence="1" id="KW-0346">Stress response</keyword>
<feature type="domain" description="DJ-1/PfpI" evidence="4">
    <location>
        <begin position="88"/>
        <end position="226"/>
    </location>
</feature>
<dbReference type="PANTHER" id="PTHR48094">
    <property type="entry name" value="PROTEIN/NUCLEIC ACID DEGLYCASE DJ-1-RELATED"/>
    <property type="match status" value="1"/>
</dbReference>
<evidence type="ECO:0000313" key="6">
    <source>
        <dbReference type="Proteomes" id="UP001283361"/>
    </source>
</evidence>